<dbReference type="AlphaFoldDB" id="A0A5C4TI68"/>
<evidence type="ECO:0000313" key="2">
    <source>
        <dbReference type="Proteomes" id="UP000307943"/>
    </source>
</evidence>
<dbReference type="Proteomes" id="UP000307943">
    <property type="component" value="Unassembled WGS sequence"/>
</dbReference>
<name>A0A5C4TI68_9BACL</name>
<keyword evidence="2" id="KW-1185">Reference proteome</keyword>
<dbReference type="RefSeq" id="WP_139600096.1">
    <property type="nucleotide sequence ID" value="NZ_VDCQ01000001.1"/>
</dbReference>
<accession>A0A5C4TI68</accession>
<organism evidence="1 2">
    <name type="scientific">Paenibacillus hemerocallicola</name>
    <dbReference type="NCBI Taxonomy" id="1172614"/>
    <lineage>
        <taxon>Bacteria</taxon>
        <taxon>Bacillati</taxon>
        <taxon>Bacillota</taxon>
        <taxon>Bacilli</taxon>
        <taxon>Bacillales</taxon>
        <taxon>Paenibacillaceae</taxon>
        <taxon>Paenibacillus</taxon>
    </lineage>
</organism>
<proteinExistence type="predicted"/>
<evidence type="ECO:0000313" key="1">
    <source>
        <dbReference type="EMBL" id="TNJ68119.1"/>
    </source>
</evidence>
<gene>
    <name evidence="1" type="ORF">FE784_00180</name>
</gene>
<reference evidence="1 2" key="1">
    <citation type="submission" date="2019-05" db="EMBL/GenBank/DDBJ databases">
        <title>We sequenced the genome of Paenibacillus hemerocallicola KCTC 33185 for further insight into its adaptation and study the phylogeny of Paenibacillus.</title>
        <authorList>
            <person name="Narsing Rao M.P."/>
        </authorList>
    </citation>
    <scope>NUCLEOTIDE SEQUENCE [LARGE SCALE GENOMIC DNA]</scope>
    <source>
        <strain evidence="1 2">KCTC 33185</strain>
    </source>
</reference>
<protein>
    <submittedName>
        <fullName evidence="1">Uncharacterized protein</fullName>
    </submittedName>
</protein>
<sequence>MEEGEIVEFHVQHPSGYKTLVVFLCQVISTAKKKTITFESDFLLINGSEQIQADHIKDVRVFGNRIGVRLTGKAMVPVRLCFKFINSDRARGEEELKRWAEENEKPIVFRFFMMWI</sequence>
<dbReference type="OrthoDB" id="2666190at2"/>
<dbReference type="EMBL" id="VDCQ01000001">
    <property type="protein sequence ID" value="TNJ68119.1"/>
    <property type="molecule type" value="Genomic_DNA"/>
</dbReference>
<comment type="caution">
    <text evidence="1">The sequence shown here is derived from an EMBL/GenBank/DDBJ whole genome shotgun (WGS) entry which is preliminary data.</text>
</comment>